<sequence length="93" mass="10062">MEPMSHDEVMAYGRWQADLSRTAHDERSRLGRRGGGWARGPFGSWSPRRGSMGAPAPLSSRSSARRGAPRRPAACDPDVVAYNAMVAGYCGAR</sequence>
<evidence type="ECO:0000313" key="3">
    <source>
        <dbReference type="Proteomes" id="UP000479710"/>
    </source>
</evidence>
<evidence type="ECO:0000256" key="1">
    <source>
        <dbReference type="SAM" id="MobiDB-lite"/>
    </source>
</evidence>
<name>A0A6G1EQZ2_9ORYZ</name>
<dbReference type="AlphaFoldDB" id="A0A6G1EQZ2"/>
<protein>
    <submittedName>
        <fullName evidence="2">Uncharacterized protein</fullName>
    </submittedName>
</protein>
<proteinExistence type="predicted"/>
<accession>A0A6G1EQZ2</accession>
<dbReference type="EMBL" id="SPHZ02000003">
    <property type="protein sequence ID" value="KAF0927056.1"/>
    <property type="molecule type" value="Genomic_DNA"/>
</dbReference>
<comment type="caution">
    <text evidence="2">The sequence shown here is derived from an EMBL/GenBank/DDBJ whole genome shotgun (WGS) entry which is preliminary data.</text>
</comment>
<organism evidence="2 3">
    <name type="scientific">Oryza meyeriana var. granulata</name>
    <dbReference type="NCBI Taxonomy" id="110450"/>
    <lineage>
        <taxon>Eukaryota</taxon>
        <taxon>Viridiplantae</taxon>
        <taxon>Streptophyta</taxon>
        <taxon>Embryophyta</taxon>
        <taxon>Tracheophyta</taxon>
        <taxon>Spermatophyta</taxon>
        <taxon>Magnoliopsida</taxon>
        <taxon>Liliopsida</taxon>
        <taxon>Poales</taxon>
        <taxon>Poaceae</taxon>
        <taxon>BOP clade</taxon>
        <taxon>Oryzoideae</taxon>
        <taxon>Oryzeae</taxon>
        <taxon>Oryzinae</taxon>
        <taxon>Oryza</taxon>
        <taxon>Oryza meyeriana</taxon>
    </lineage>
</organism>
<evidence type="ECO:0000313" key="2">
    <source>
        <dbReference type="EMBL" id="KAF0927056.1"/>
    </source>
</evidence>
<reference evidence="2 3" key="1">
    <citation type="submission" date="2019-11" db="EMBL/GenBank/DDBJ databases">
        <title>Whole genome sequence of Oryza granulata.</title>
        <authorList>
            <person name="Li W."/>
        </authorList>
    </citation>
    <scope>NUCLEOTIDE SEQUENCE [LARGE SCALE GENOMIC DNA]</scope>
    <source>
        <strain evidence="3">cv. Menghai</strain>
        <tissue evidence="2">Leaf</tissue>
    </source>
</reference>
<keyword evidence="3" id="KW-1185">Reference proteome</keyword>
<dbReference type="Proteomes" id="UP000479710">
    <property type="component" value="Unassembled WGS sequence"/>
</dbReference>
<gene>
    <name evidence="2" type="ORF">E2562_029728</name>
</gene>
<feature type="region of interest" description="Disordered" evidence="1">
    <location>
        <begin position="21"/>
        <end position="75"/>
    </location>
</feature>